<accession>A0A971M619</accession>
<comment type="caution">
    <text evidence="1">The sequence shown here is derived from an EMBL/GenBank/DDBJ whole genome shotgun (WGS) entry which is preliminary data.</text>
</comment>
<dbReference type="Proteomes" id="UP000777265">
    <property type="component" value="Unassembled WGS sequence"/>
</dbReference>
<protein>
    <submittedName>
        <fullName evidence="1">Uncharacterized protein</fullName>
    </submittedName>
</protein>
<dbReference type="Gene3D" id="1.10.3210.10">
    <property type="entry name" value="Hypothetical protein af1432"/>
    <property type="match status" value="1"/>
</dbReference>
<sequence length="123" mass="13925">MYDKLDAGKIGSLLLDAWNTPEIICRIVEYQSYPQFAPPEEVPGNYREAVAILHVAHICCDYLGGIAEEEALCAFSDEYMDLLNLESKSIFDLMSTHIVPSLCKKIDVFPDYAREFILKNADM</sequence>
<gene>
    <name evidence="1" type="ORF">GXY80_13625</name>
</gene>
<reference evidence="1" key="2">
    <citation type="submission" date="2020-01" db="EMBL/GenBank/DDBJ databases">
        <authorList>
            <person name="Campanaro S."/>
        </authorList>
    </citation>
    <scope>NUCLEOTIDE SEQUENCE</scope>
    <source>
        <strain evidence="1">AS06rmzACSIP_7</strain>
    </source>
</reference>
<evidence type="ECO:0000313" key="2">
    <source>
        <dbReference type="Proteomes" id="UP000777265"/>
    </source>
</evidence>
<dbReference type="SUPFAM" id="SSF109604">
    <property type="entry name" value="HD-domain/PDEase-like"/>
    <property type="match status" value="1"/>
</dbReference>
<name>A0A971M619_9BACT</name>
<reference evidence="1" key="1">
    <citation type="journal article" date="2020" name="Biotechnol. Biofuels">
        <title>New insights from the biogas microbiome by comprehensive genome-resolved metagenomics of nearly 1600 species originating from multiple anaerobic digesters.</title>
        <authorList>
            <person name="Campanaro S."/>
            <person name="Treu L."/>
            <person name="Rodriguez-R L.M."/>
            <person name="Kovalovszki A."/>
            <person name="Ziels R.M."/>
            <person name="Maus I."/>
            <person name="Zhu X."/>
            <person name="Kougias P.G."/>
            <person name="Basile A."/>
            <person name="Luo G."/>
            <person name="Schluter A."/>
            <person name="Konstantinidis K.T."/>
            <person name="Angelidaki I."/>
        </authorList>
    </citation>
    <scope>NUCLEOTIDE SEQUENCE</scope>
    <source>
        <strain evidence="1">AS06rmzACSIP_7</strain>
    </source>
</reference>
<dbReference type="AlphaFoldDB" id="A0A971M619"/>
<dbReference type="EMBL" id="JAAYEE010000256">
    <property type="protein sequence ID" value="NLW36495.1"/>
    <property type="molecule type" value="Genomic_DNA"/>
</dbReference>
<organism evidence="1 2">
    <name type="scientific">Syntrophorhabdus aromaticivorans</name>
    <dbReference type="NCBI Taxonomy" id="328301"/>
    <lineage>
        <taxon>Bacteria</taxon>
        <taxon>Pseudomonadati</taxon>
        <taxon>Thermodesulfobacteriota</taxon>
        <taxon>Syntrophorhabdia</taxon>
        <taxon>Syntrophorhabdales</taxon>
        <taxon>Syntrophorhabdaceae</taxon>
        <taxon>Syntrophorhabdus</taxon>
    </lineage>
</organism>
<evidence type="ECO:0000313" key="1">
    <source>
        <dbReference type="EMBL" id="NLW36495.1"/>
    </source>
</evidence>
<proteinExistence type="predicted"/>